<evidence type="ECO:0000256" key="2">
    <source>
        <dbReference type="SAM" id="Phobius"/>
    </source>
</evidence>
<dbReference type="EMBL" id="JANAFB010000001">
    <property type="protein sequence ID" value="MCP3424535.1"/>
    <property type="molecule type" value="Genomic_DNA"/>
</dbReference>
<sequence>MTEYALSDRGSVDLVTEDYYDTEILRLFDGLRVDREQMIDAQATLVPETDNPLFPDSIAVYVQGLKVARFGAEDARRYWAPLCRVVTSGYSPVAPVRFWATLRKLEGRVVLESRASLSVSRPDLLFPANDSPTHAALLPQGPSLKVLDEKDHAEYLHAVLPPSGESRVILTLEANHLKLPGGQEVDSVDVLHDRRVVGRLSTQMSEQLAPVVRDAFARDKLTAAWGTIRGSAFELSLTVQTVRADDIPSSWRAHLPNSLPQLRPEQADYEIEPAFAPSHAEEHPENKRPVPAGEESPETAAAERPRAPLWERALRDRAPKERATKERTPKERATKDGPVKERASRERAAAARTPRERPARSRWPVSAQARIGWVLGVVGLVVLLLGLVLIFFRPILGILGLLLGGSLAFTGLYVARLQAGDPGEPVPSLASTDARAQAFSELGTSRSSERSS</sequence>
<accession>A0A9X2HAH9</accession>
<feature type="compositionally biased region" description="Basic and acidic residues" evidence="1">
    <location>
        <begin position="279"/>
        <end position="288"/>
    </location>
</feature>
<protein>
    <submittedName>
        <fullName evidence="3">Uncharacterized protein</fullName>
    </submittedName>
</protein>
<feature type="transmembrane region" description="Helical" evidence="2">
    <location>
        <begin position="398"/>
        <end position="415"/>
    </location>
</feature>
<evidence type="ECO:0000313" key="3">
    <source>
        <dbReference type="EMBL" id="MCP3424535.1"/>
    </source>
</evidence>
<dbReference type="Proteomes" id="UP001139502">
    <property type="component" value="Unassembled WGS sequence"/>
</dbReference>
<dbReference type="RefSeq" id="WP_254164167.1">
    <property type="nucleotide sequence ID" value="NZ_JANAFB010000001.1"/>
</dbReference>
<proteinExistence type="predicted"/>
<keyword evidence="4" id="KW-1185">Reference proteome</keyword>
<evidence type="ECO:0000256" key="1">
    <source>
        <dbReference type="SAM" id="MobiDB-lite"/>
    </source>
</evidence>
<keyword evidence="2" id="KW-0472">Membrane</keyword>
<keyword evidence="2" id="KW-1133">Transmembrane helix</keyword>
<keyword evidence="2" id="KW-0812">Transmembrane</keyword>
<name>A0A9X2HAH9_9MICC</name>
<evidence type="ECO:0000313" key="4">
    <source>
        <dbReference type="Proteomes" id="UP001139502"/>
    </source>
</evidence>
<feature type="compositionally biased region" description="Basic and acidic residues" evidence="1">
    <location>
        <begin position="312"/>
        <end position="359"/>
    </location>
</feature>
<reference evidence="3" key="1">
    <citation type="submission" date="2022-06" db="EMBL/GenBank/DDBJ databases">
        <title>Rothia sp. isolated from sandalwood seedling.</title>
        <authorList>
            <person name="Tuikhar N."/>
            <person name="Kirdat K."/>
            <person name="Thorat V."/>
            <person name="Swetha P."/>
            <person name="Padma S."/>
            <person name="Sundararaj R."/>
            <person name="Yadav A."/>
        </authorList>
    </citation>
    <scope>NUCLEOTIDE SEQUENCE</scope>
    <source>
        <strain evidence="3">AR01</strain>
    </source>
</reference>
<organism evidence="3 4">
    <name type="scientific">Rothia santali</name>
    <dbReference type="NCBI Taxonomy" id="2949643"/>
    <lineage>
        <taxon>Bacteria</taxon>
        <taxon>Bacillati</taxon>
        <taxon>Actinomycetota</taxon>
        <taxon>Actinomycetes</taxon>
        <taxon>Micrococcales</taxon>
        <taxon>Micrococcaceae</taxon>
        <taxon>Rothia</taxon>
    </lineage>
</organism>
<feature type="transmembrane region" description="Helical" evidence="2">
    <location>
        <begin position="371"/>
        <end position="392"/>
    </location>
</feature>
<gene>
    <name evidence="3" type="ORF">NBM05_00400</name>
</gene>
<feature type="region of interest" description="Disordered" evidence="1">
    <location>
        <begin position="276"/>
        <end position="361"/>
    </location>
</feature>
<comment type="caution">
    <text evidence="3">The sequence shown here is derived from an EMBL/GenBank/DDBJ whole genome shotgun (WGS) entry which is preliminary data.</text>
</comment>
<dbReference type="AlphaFoldDB" id="A0A9X2HAH9"/>